<keyword evidence="2" id="KW-0812">Transmembrane</keyword>
<evidence type="ECO:0000256" key="1">
    <source>
        <dbReference type="SAM" id="MobiDB-lite"/>
    </source>
</evidence>
<protein>
    <recommendedName>
        <fullName evidence="4">Sugar phosphate transporter domain-containing protein</fullName>
    </recommendedName>
</protein>
<evidence type="ECO:0000313" key="3">
    <source>
        <dbReference type="EMBL" id="CAE2288013.1"/>
    </source>
</evidence>
<sequence length="101" mass="10564">MIKYTSALTLNVAGVVKDLLLIAWSVVINGAIVGSLQYVGYAIALSGVTGYSAYKRAQGAAPKPPPSEVKEGGTEGGETEDVPLLTKQEAAASERVSERQR</sequence>
<gene>
    <name evidence="3" type="ORF">CPOL0286_LOCUS18684</name>
</gene>
<feature type="region of interest" description="Disordered" evidence="1">
    <location>
        <begin position="56"/>
        <end position="101"/>
    </location>
</feature>
<dbReference type="EMBL" id="HBKO01040691">
    <property type="protein sequence ID" value="CAE2288013.1"/>
    <property type="molecule type" value="Transcribed_RNA"/>
</dbReference>
<keyword evidence="2" id="KW-0472">Membrane</keyword>
<evidence type="ECO:0008006" key="4">
    <source>
        <dbReference type="Google" id="ProtNLM"/>
    </source>
</evidence>
<organism evidence="3">
    <name type="scientific">Prymnesium polylepis</name>
    <dbReference type="NCBI Taxonomy" id="72548"/>
    <lineage>
        <taxon>Eukaryota</taxon>
        <taxon>Haptista</taxon>
        <taxon>Haptophyta</taxon>
        <taxon>Prymnesiophyceae</taxon>
        <taxon>Prymnesiales</taxon>
        <taxon>Prymnesiaceae</taxon>
        <taxon>Prymnesium</taxon>
    </lineage>
</organism>
<feature type="transmembrane region" description="Helical" evidence="2">
    <location>
        <begin position="12"/>
        <end position="32"/>
    </location>
</feature>
<accession>A0A7S4K9Y2</accession>
<name>A0A7S4K9Y2_9EUKA</name>
<reference evidence="3" key="1">
    <citation type="submission" date="2021-01" db="EMBL/GenBank/DDBJ databases">
        <authorList>
            <person name="Corre E."/>
            <person name="Pelletier E."/>
            <person name="Niang G."/>
            <person name="Scheremetjew M."/>
            <person name="Finn R."/>
            <person name="Kale V."/>
            <person name="Holt S."/>
            <person name="Cochrane G."/>
            <person name="Meng A."/>
            <person name="Brown T."/>
            <person name="Cohen L."/>
        </authorList>
    </citation>
    <scope>NUCLEOTIDE SEQUENCE</scope>
    <source>
        <strain evidence="3">UIO037</strain>
    </source>
</reference>
<evidence type="ECO:0000256" key="2">
    <source>
        <dbReference type="SAM" id="Phobius"/>
    </source>
</evidence>
<keyword evidence="2" id="KW-1133">Transmembrane helix</keyword>
<proteinExistence type="predicted"/>
<dbReference type="AlphaFoldDB" id="A0A7S4K9Y2"/>